<name>A0A1I1GW94_9HYPH</name>
<sequence length="127" mass="13705">MKQYFCVWVDHTEANILGVGMDTTNEGIVSNQGAKDHAHRSPGHGRHGQAPTSPDFLHSIGEALLLAGGIIIVGPSRAKTDLIAHLREQFPAVAKKIWPVAAVDHPIDGELVVAARQFFKTATRVHS</sequence>
<dbReference type="EMBL" id="FOMB01000002">
    <property type="protein sequence ID" value="SFC15562.1"/>
    <property type="molecule type" value="Genomic_DNA"/>
</dbReference>
<dbReference type="RefSeq" id="WP_143078022.1">
    <property type="nucleotide sequence ID" value="NZ_FOMB01000002.1"/>
</dbReference>
<dbReference type="Proteomes" id="UP000182258">
    <property type="component" value="Unassembled WGS sequence"/>
</dbReference>
<gene>
    <name evidence="2" type="ORF">SAMN04488059_102317</name>
</gene>
<evidence type="ECO:0008006" key="4">
    <source>
        <dbReference type="Google" id="ProtNLM"/>
    </source>
</evidence>
<reference evidence="2 3" key="1">
    <citation type="submission" date="2016-10" db="EMBL/GenBank/DDBJ databases">
        <authorList>
            <person name="de Groot N.N."/>
        </authorList>
    </citation>
    <scope>NUCLEOTIDE SEQUENCE [LARGE SCALE GENOMIC DNA]</scope>
    <source>
        <strain evidence="2 3">CGMCC 1.10210</strain>
    </source>
</reference>
<dbReference type="AlphaFoldDB" id="A0A1I1GW94"/>
<dbReference type="SUPFAM" id="SSF53137">
    <property type="entry name" value="Translational machinery components"/>
    <property type="match status" value="1"/>
</dbReference>
<feature type="compositionally biased region" description="Basic residues" evidence="1">
    <location>
        <begin position="37"/>
        <end position="47"/>
    </location>
</feature>
<dbReference type="OrthoDB" id="7173112at2"/>
<protein>
    <recommendedName>
        <fullName evidence="4">Translational machinery protein</fullName>
    </recommendedName>
</protein>
<accession>A0A1I1GW94</accession>
<dbReference type="STRING" id="728005.SAMN04488059_102317"/>
<proteinExistence type="predicted"/>
<organism evidence="2 3">
    <name type="scientific">Devosia psychrophila</name>
    <dbReference type="NCBI Taxonomy" id="728005"/>
    <lineage>
        <taxon>Bacteria</taxon>
        <taxon>Pseudomonadati</taxon>
        <taxon>Pseudomonadota</taxon>
        <taxon>Alphaproteobacteria</taxon>
        <taxon>Hyphomicrobiales</taxon>
        <taxon>Devosiaceae</taxon>
        <taxon>Devosia</taxon>
    </lineage>
</organism>
<feature type="region of interest" description="Disordered" evidence="1">
    <location>
        <begin position="27"/>
        <end position="53"/>
    </location>
</feature>
<evidence type="ECO:0000313" key="3">
    <source>
        <dbReference type="Proteomes" id="UP000182258"/>
    </source>
</evidence>
<evidence type="ECO:0000256" key="1">
    <source>
        <dbReference type="SAM" id="MobiDB-lite"/>
    </source>
</evidence>
<evidence type="ECO:0000313" key="2">
    <source>
        <dbReference type="EMBL" id="SFC15562.1"/>
    </source>
</evidence>